<dbReference type="Gene3D" id="3.40.50.2000">
    <property type="entry name" value="Glycogen Phosphorylase B"/>
    <property type="match status" value="2"/>
</dbReference>
<protein>
    <submittedName>
        <fullName evidence="3">Glycosyltransferase family 4 protein</fullName>
    </submittedName>
</protein>
<evidence type="ECO:0000313" key="3">
    <source>
        <dbReference type="EMBL" id="WAH39905.1"/>
    </source>
</evidence>
<dbReference type="Proteomes" id="UP001164761">
    <property type="component" value="Chromosome"/>
</dbReference>
<dbReference type="Pfam" id="PF00534">
    <property type="entry name" value="Glycos_transf_1"/>
    <property type="match status" value="1"/>
</dbReference>
<dbReference type="RefSeq" id="WP_268003803.1">
    <property type="nucleotide sequence ID" value="NZ_BSUT01000001.1"/>
</dbReference>
<evidence type="ECO:0000259" key="2">
    <source>
        <dbReference type="Pfam" id="PF13439"/>
    </source>
</evidence>
<keyword evidence="4" id="KW-1185">Reference proteome</keyword>
<dbReference type="PANTHER" id="PTHR45947">
    <property type="entry name" value="SULFOQUINOVOSYL TRANSFERASE SQD2"/>
    <property type="match status" value="1"/>
</dbReference>
<organism evidence="3 4">
    <name type="scientific">Alicyclobacillus fastidiosus</name>
    <dbReference type="NCBI Taxonomy" id="392011"/>
    <lineage>
        <taxon>Bacteria</taxon>
        <taxon>Bacillati</taxon>
        <taxon>Bacillota</taxon>
        <taxon>Bacilli</taxon>
        <taxon>Bacillales</taxon>
        <taxon>Alicyclobacillaceae</taxon>
        <taxon>Alicyclobacillus</taxon>
    </lineage>
</organism>
<feature type="domain" description="Glycosyl transferase family 1" evidence="1">
    <location>
        <begin position="190"/>
        <end position="350"/>
    </location>
</feature>
<sequence length="401" mass="45589">MHILATGMGWFSEQPGGLNRYFADYLAAWNSNGSSRALVRICEAQQRDLPDYVRAVNGSGSNLVQVRQEWKRALQAELKQGKFDIYNPHFAYYAWAGGGISTEQPIVTHFHGPWAYEAKLEHGTNRSLSSQVRFQMQRAIEKRVYRQSDRFIVLSRYFRDELVEHYGVPEDRVHIVPGAVDIERFHDAEDRESLRHRLKLPTDKFILLTVRRLARRMGLGNLIRALDALRHDFPNVLLVIVGGGEMYDELQQLTRDLHLENHVRFTNRLADEQLPSYYRAADLLVVPSVALEGFGLVTLEAMASGTPVVGTPVGGTKEILERFDEKLLFGGSSVHDLREGLGNVLSHPERLPDRGQTRLHVAQHYTWRAVIPQIRHVFDVAIGKRQGPALVPSVEETHRHG</sequence>
<reference evidence="3" key="1">
    <citation type="submission" date="2022-08" db="EMBL/GenBank/DDBJ databases">
        <title>Alicyclobacillus fastidiosus DSM 17978, complete genome.</title>
        <authorList>
            <person name="Wang Q."/>
            <person name="Cai R."/>
            <person name="Wang Z."/>
        </authorList>
    </citation>
    <scope>NUCLEOTIDE SEQUENCE</scope>
    <source>
        <strain evidence="3">DSM 17978</strain>
    </source>
</reference>
<feature type="domain" description="Glycosyltransferase subfamily 4-like N-terminal" evidence="2">
    <location>
        <begin position="16"/>
        <end position="184"/>
    </location>
</feature>
<evidence type="ECO:0000313" key="4">
    <source>
        <dbReference type="Proteomes" id="UP001164761"/>
    </source>
</evidence>
<name>A0ABY6ZCR2_9BACL</name>
<dbReference type="InterPro" id="IPR001296">
    <property type="entry name" value="Glyco_trans_1"/>
</dbReference>
<proteinExistence type="predicted"/>
<accession>A0ABY6ZCR2</accession>
<dbReference type="InterPro" id="IPR050194">
    <property type="entry name" value="Glycosyltransferase_grp1"/>
</dbReference>
<dbReference type="EMBL" id="CP104067">
    <property type="protein sequence ID" value="WAH39905.1"/>
    <property type="molecule type" value="Genomic_DNA"/>
</dbReference>
<evidence type="ECO:0000259" key="1">
    <source>
        <dbReference type="Pfam" id="PF00534"/>
    </source>
</evidence>
<dbReference type="CDD" id="cd03801">
    <property type="entry name" value="GT4_PimA-like"/>
    <property type="match status" value="1"/>
</dbReference>
<dbReference type="SUPFAM" id="SSF53756">
    <property type="entry name" value="UDP-Glycosyltransferase/glycogen phosphorylase"/>
    <property type="match status" value="1"/>
</dbReference>
<gene>
    <name evidence="3" type="ORF">NZD89_16025</name>
</gene>
<dbReference type="Pfam" id="PF13439">
    <property type="entry name" value="Glyco_transf_4"/>
    <property type="match status" value="1"/>
</dbReference>
<dbReference type="InterPro" id="IPR028098">
    <property type="entry name" value="Glyco_trans_4-like_N"/>
</dbReference>
<dbReference type="PANTHER" id="PTHR45947:SF3">
    <property type="entry name" value="SULFOQUINOVOSYL TRANSFERASE SQD2"/>
    <property type="match status" value="1"/>
</dbReference>